<proteinExistence type="predicted"/>
<dbReference type="InterPro" id="IPR011009">
    <property type="entry name" value="Kinase-like_dom_sf"/>
</dbReference>
<dbReference type="EMBL" id="JAKUCV010006275">
    <property type="protein sequence ID" value="KAJ4828055.1"/>
    <property type="molecule type" value="Genomic_DNA"/>
</dbReference>
<dbReference type="InterPro" id="IPR000719">
    <property type="entry name" value="Prot_kinase_dom"/>
</dbReference>
<dbReference type="AlphaFoldDB" id="A0A9Q0FAV3"/>
<evidence type="ECO:0000313" key="2">
    <source>
        <dbReference type="EMBL" id="KAJ4828055.1"/>
    </source>
</evidence>
<dbReference type="Gene3D" id="1.10.510.10">
    <property type="entry name" value="Transferase(Phosphotransferase) domain 1"/>
    <property type="match status" value="1"/>
</dbReference>
<dbReference type="Proteomes" id="UP001141552">
    <property type="component" value="Unassembled WGS sequence"/>
</dbReference>
<sequence length="195" mass="21867">MEKDYNAKVSDFGLATDGPEGDDSHISTCVMGTEGYAAPEYIMTGHLTTMSDVFSFGVVLLELLTGRRSVDKNRPSREQNLVKWARPLLRDPHRLDQIMDPRLEGQYSTEGARKAAALAHQCLSHQAKSRPSMTAVVKTLEPLLELNDIIRPFVYIVPNTEAKDQTRHHVQNKDTTTDPPDHHIIIMSTERMGKS</sequence>
<reference evidence="2" key="2">
    <citation type="journal article" date="2023" name="Plants (Basel)">
        <title>Annotation of the Turnera subulata (Passifloraceae) Draft Genome Reveals the S-Locus Evolved after the Divergence of Turneroideae from Passifloroideae in a Stepwise Manner.</title>
        <authorList>
            <person name="Henning P.M."/>
            <person name="Roalson E.H."/>
            <person name="Mir W."/>
            <person name="McCubbin A.G."/>
            <person name="Shore J.S."/>
        </authorList>
    </citation>
    <scope>NUCLEOTIDE SEQUENCE</scope>
    <source>
        <strain evidence="2">F60SS</strain>
    </source>
</reference>
<feature type="domain" description="Protein kinase" evidence="1">
    <location>
        <begin position="1"/>
        <end position="144"/>
    </location>
</feature>
<keyword evidence="3" id="KW-1185">Reference proteome</keyword>
<accession>A0A9Q0FAV3</accession>
<gene>
    <name evidence="2" type="ORF">Tsubulata_046683</name>
</gene>
<evidence type="ECO:0000259" key="1">
    <source>
        <dbReference type="PROSITE" id="PS50011"/>
    </source>
</evidence>
<organism evidence="2 3">
    <name type="scientific">Turnera subulata</name>
    <dbReference type="NCBI Taxonomy" id="218843"/>
    <lineage>
        <taxon>Eukaryota</taxon>
        <taxon>Viridiplantae</taxon>
        <taxon>Streptophyta</taxon>
        <taxon>Embryophyta</taxon>
        <taxon>Tracheophyta</taxon>
        <taxon>Spermatophyta</taxon>
        <taxon>Magnoliopsida</taxon>
        <taxon>eudicotyledons</taxon>
        <taxon>Gunneridae</taxon>
        <taxon>Pentapetalae</taxon>
        <taxon>rosids</taxon>
        <taxon>fabids</taxon>
        <taxon>Malpighiales</taxon>
        <taxon>Passifloraceae</taxon>
        <taxon>Turnera</taxon>
    </lineage>
</organism>
<dbReference type="SUPFAM" id="SSF56112">
    <property type="entry name" value="Protein kinase-like (PK-like)"/>
    <property type="match status" value="1"/>
</dbReference>
<dbReference type="GO" id="GO:0005524">
    <property type="term" value="F:ATP binding"/>
    <property type="evidence" value="ECO:0007669"/>
    <property type="project" value="InterPro"/>
</dbReference>
<dbReference type="OrthoDB" id="1936432at2759"/>
<dbReference type="Pfam" id="PF00069">
    <property type="entry name" value="Pkinase"/>
    <property type="match status" value="1"/>
</dbReference>
<comment type="caution">
    <text evidence="2">The sequence shown here is derived from an EMBL/GenBank/DDBJ whole genome shotgun (WGS) entry which is preliminary data.</text>
</comment>
<protein>
    <recommendedName>
        <fullName evidence="1">Protein kinase domain-containing protein</fullName>
    </recommendedName>
</protein>
<dbReference type="GO" id="GO:0004672">
    <property type="term" value="F:protein kinase activity"/>
    <property type="evidence" value="ECO:0007669"/>
    <property type="project" value="InterPro"/>
</dbReference>
<name>A0A9Q0FAV3_9ROSI</name>
<dbReference type="InterPro" id="IPR050823">
    <property type="entry name" value="Plant_Ser_Thr_Prot_Kinase"/>
</dbReference>
<reference evidence="2" key="1">
    <citation type="submission" date="2022-02" db="EMBL/GenBank/DDBJ databases">
        <authorList>
            <person name="Henning P.M."/>
            <person name="McCubbin A.G."/>
            <person name="Shore J.S."/>
        </authorList>
    </citation>
    <scope>NUCLEOTIDE SEQUENCE</scope>
    <source>
        <strain evidence="2">F60SS</strain>
        <tissue evidence="2">Leaves</tissue>
    </source>
</reference>
<feature type="non-terminal residue" evidence="2">
    <location>
        <position position="195"/>
    </location>
</feature>
<evidence type="ECO:0000313" key="3">
    <source>
        <dbReference type="Proteomes" id="UP001141552"/>
    </source>
</evidence>
<dbReference type="PANTHER" id="PTHR45621">
    <property type="entry name" value="OS01G0588500 PROTEIN-RELATED"/>
    <property type="match status" value="1"/>
</dbReference>
<dbReference type="PROSITE" id="PS50011">
    <property type="entry name" value="PROTEIN_KINASE_DOM"/>
    <property type="match status" value="1"/>
</dbReference>